<keyword evidence="7 8" id="KW-0066">ATP synthesis</keyword>
<dbReference type="EMBL" id="VXLC01000004">
    <property type="protein sequence ID" value="KAA8888524.1"/>
    <property type="molecule type" value="Genomic_DNA"/>
</dbReference>
<reference evidence="10 11" key="1">
    <citation type="submission" date="2019-09" db="EMBL/GenBank/DDBJ databases">
        <authorList>
            <person name="Wang X."/>
        </authorList>
    </citation>
    <scope>NUCLEOTIDE SEQUENCE [LARGE SCALE GENOMIC DNA]</scope>
    <source>
        <strain evidence="10 11">CICC 11023</strain>
    </source>
</reference>
<sequence>MRRDAGPGVQVRTSAPLAVTLAVPGYREFAFGAEYVDVPALDGAHVIEPGHHRLEAPLGIGVLTVRAGGRQWLAALHGGVVRVRDDEVRLLAEALEFADRIDVTRAKAAQSDAAQRLTNNHADSGARAALRRANLRLAVAARVHP</sequence>
<dbReference type="AlphaFoldDB" id="A0A5N0EJT0"/>
<evidence type="ECO:0000256" key="1">
    <source>
        <dbReference type="ARBA" id="ARBA00004202"/>
    </source>
</evidence>
<comment type="caution">
    <text evidence="10">The sequence shown here is derived from an EMBL/GenBank/DDBJ whole genome shotgun (WGS) entry which is preliminary data.</text>
</comment>
<evidence type="ECO:0000259" key="9">
    <source>
        <dbReference type="Pfam" id="PF02823"/>
    </source>
</evidence>
<gene>
    <name evidence="8 10" type="primary">atpC</name>
    <name evidence="10" type="ORF">F3087_16110</name>
</gene>
<dbReference type="Proteomes" id="UP000323876">
    <property type="component" value="Unassembled WGS sequence"/>
</dbReference>
<comment type="subcellular location">
    <subcellularLocation>
        <location evidence="1 8">Cell membrane</location>
        <topology evidence="1 8">Peripheral membrane protein</topology>
    </subcellularLocation>
</comment>
<evidence type="ECO:0000256" key="3">
    <source>
        <dbReference type="ARBA" id="ARBA00022448"/>
    </source>
</evidence>
<dbReference type="InterPro" id="IPR036771">
    <property type="entry name" value="ATPsynth_dsu/esu_N"/>
</dbReference>
<keyword evidence="3 8" id="KW-0813">Transport</keyword>
<evidence type="ECO:0000313" key="10">
    <source>
        <dbReference type="EMBL" id="KAA8888524.1"/>
    </source>
</evidence>
<evidence type="ECO:0000256" key="6">
    <source>
        <dbReference type="ARBA" id="ARBA00023196"/>
    </source>
</evidence>
<dbReference type="SUPFAM" id="SSF51344">
    <property type="entry name" value="Epsilon subunit of F1F0-ATP synthase N-terminal domain"/>
    <property type="match status" value="1"/>
</dbReference>
<evidence type="ECO:0000256" key="2">
    <source>
        <dbReference type="ARBA" id="ARBA00005712"/>
    </source>
</evidence>
<evidence type="ECO:0000313" key="11">
    <source>
        <dbReference type="Proteomes" id="UP000323876"/>
    </source>
</evidence>
<evidence type="ECO:0000256" key="7">
    <source>
        <dbReference type="ARBA" id="ARBA00023310"/>
    </source>
</evidence>
<evidence type="ECO:0000256" key="5">
    <source>
        <dbReference type="ARBA" id="ARBA00023136"/>
    </source>
</evidence>
<dbReference type="Pfam" id="PF02823">
    <property type="entry name" value="ATP-synt_DE_N"/>
    <property type="match status" value="1"/>
</dbReference>
<evidence type="ECO:0000256" key="8">
    <source>
        <dbReference type="HAMAP-Rule" id="MF_00530"/>
    </source>
</evidence>
<proteinExistence type="inferred from homology"/>
<name>A0A5N0EJT0_9NOCA</name>
<dbReference type="HAMAP" id="MF_00530">
    <property type="entry name" value="ATP_synth_epsil_bac"/>
    <property type="match status" value="1"/>
</dbReference>
<keyword evidence="11" id="KW-1185">Reference proteome</keyword>
<organism evidence="10 11">
    <name type="scientific">Nocardia colli</name>
    <dbReference type="NCBI Taxonomy" id="2545717"/>
    <lineage>
        <taxon>Bacteria</taxon>
        <taxon>Bacillati</taxon>
        <taxon>Actinomycetota</taxon>
        <taxon>Actinomycetes</taxon>
        <taxon>Mycobacteriales</taxon>
        <taxon>Nocardiaceae</taxon>
        <taxon>Nocardia</taxon>
    </lineage>
</organism>
<dbReference type="PANTHER" id="PTHR13822">
    <property type="entry name" value="ATP SYNTHASE DELTA/EPSILON CHAIN"/>
    <property type="match status" value="1"/>
</dbReference>
<dbReference type="GO" id="GO:0005524">
    <property type="term" value="F:ATP binding"/>
    <property type="evidence" value="ECO:0007669"/>
    <property type="project" value="UniProtKB-UniRule"/>
</dbReference>
<dbReference type="GO" id="GO:0045259">
    <property type="term" value="C:proton-transporting ATP synthase complex"/>
    <property type="evidence" value="ECO:0007669"/>
    <property type="project" value="UniProtKB-KW"/>
</dbReference>
<dbReference type="GO" id="GO:0046933">
    <property type="term" value="F:proton-transporting ATP synthase activity, rotational mechanism"/>
    <property type="evidence" value="ECO:0007669"/>
    <property type="project" value="UniProtKB-UniRule"/>
</dbReference>
<accession>A0A5N0EJT0</accession>
<dbReference type="PANTHER" id="PTHR13822:SF10">
    <property type="entry name" value="ATP SYNTHASE EPSILON CHAIN, CHLOROPLASTIC"/>
    <property type="match status" value="1"/>
</dbReference>
<comment type="function">
    <text evidence="8">Produces ATP from ADP in the presence of a proton gradient across the membrane.</text>
</comment>
<evidence type="ECO:0000256" key="4">
    <source>
        <dbReference type="ARBA" id="ARBA00023065"/>
    </source>
</evidence>
<dbReference type="CDD" id="cd12152">
    <property type="entry name" value="F1-ATPase_delta"/>
    <property type="match status" value="1"/>
</dbReference>
<keyword evidence="8" id="KW-1003">Cell membrane</keyword>
<dbReference type="GO" id="GO:0005886">
    <property type="term" value="C:plasma membrane"/>
    <property type="evidence" value="ECO:0007669"/>
    <property type="project" value="UniProtKB-SubCell"/>
</dbReference>
<dbReference type="Gene3D" id="2.60.15.10">
    <property type="entry name" value="F0F1 ATP synthase delta/epsilon subunit, N-terminal"/>
    <property type="match status" value="1"/>
</dbReference>
<dbReference type="InterPro" id="IPR020546">
    <property type="entry name" value="ATP_synth_F1_dsu/esu_N"/>
</dbReference>
<feature type="domain" description="ATP synthase F1 complex delta/epsilon subunit N-terminal" evidence="9">
    <location>
        <begin position="32"/>
        <end position="94"/>
    </location>
</feature>
<comment type="subunit">
    <text evidence="8">F-type ATPases have 2 components, CF(1) - the catalytic core - and CF(0) - the membrane proton channel. CF(1) has five subunits: alpha(3), beta(3), gamma(1), delta(1), epsilon(1). CF(0) has three main subunits: a, b and c.</text>
</comment>
<keyword evidence="8" id="KW-0375">Hydrogen ion transport</keyword>
<protein>
    <recommendedName>
        <fullName evidence="8">ATP synthase epsilon chain</fullName>
    </recommendedName>
    <alternativeName>
        <fullName evidence="8">ATP synthase F1 sector epsilon subunit</fullName>
    </alternativeName>
    <alternativeName>
        <fullName evidence="8">F-ATPase epsilon subunit</fullName>
    </alternativeName>
</protein>
<dbReference type="InterPro" id="IPR001469">
    <property type="entry name" value="ATP_synth_F1_dsu/esu"/>
</dbReference>
<dbReference type="OrthoDB" id="4567092at2"/>
<keyword evidence="6 8" id="KW-0139">CF(1)</keyword>
<keyword evidence="4 8" id="KW-0406">Ion transport</keyword>
<dbReference type="RefSeq" id="WP_150402689.1">
    <property type="nucleotide sequence ID" value="NZ_VXLC01000004.1"/>
</dbReference>
<keyword evidence="5 8" id="KW-0472">Membrane</keyword>
<comment type="similarity">
    <text evidence="2 8">Belongs to the ATPase epsilon chain family.</text>
</comment>